<dbReference type="Proteomes" id="UP001457282">
    <property type="component" value="Unassembled WGS sequence"/>
</dbReference>
<keyword evidence="2" id="KW-1185">Reference proteome</keyword>
<proteinExistence type="predicted"/>
<dbReference type="AlphaFoldDB" id="A0AAW1VVX3"/>
<sequence length="83" mass="9660">MPAHILFSHLQFKATSNAAHLRHRFNSALPCNNSRLWSKQEQLVIERLGNAVWWRLCEQRKIQENFSAIEAGAVVWCWAREAS</sequence>
<reference evidence="1 2" key="1">
    <citation type="journal article" date="2023" name="G3 (Bethesda)">
        <title>A chromosome-length genome assembly and annotation of blackberry (Rubus argutus, cv. 'Hillquist').</title>
        <authorList>
            <person name="Bruna T."/>
            <person name="Aryal R."/>
            <person name="Dudchenko O."/>
            <person name="Sargent D.J."/>
            <person name="Mead D."/>
            <person name="Buti M."/>
            <person name="Cavallini A."/>
            <person name="Hytonen T."/>
            <person name="Andres J."/>
            <person name="Pham M."/>
            <person name="Weisz D."/>
            <person name="Mascagni F."/>
            <person name="Usai G."/>
            <person name="Natali L."/>
            <person name="Bassil N."/>
            <person name="Fernandez G.E."/>
            <person name="Lomsadze A."/>
            <person name="Armour M."/>
            <person name="Olukolu B."/>
            <person name="Poorten T."/>
            <person name="Britton C."/>
            <person name="Davik J."/>
            <person name="Ashrafi H."/>
            <person name="Aiden E.L."/>
            <person name="Borodovsky M."/>
            <person name="Worthington M."/>
        </authorList>
    </citation>
    <scope>NUCLEOTIDE SEQUENCE [LARGE SCALE GENOMIC DNA]</scope>
    <source>
        <strain evidence="1">PI 553951</strain>
    </source>
</reference>
<gene>
    <name evidence="1" type="ORF">M0R45_035520</name>
</gene>
<protein>
    <submittedName>
        <fullName evidence="1">Uncharacterized protein</fullName>
    </submittedName>
</protein>
<name>A0AAW1VVX3_RUBAR</name>
<evidence type="ECO:0000313" key="2">
    <source>
        <dbReference type="Proteomes" id="UP001457282"/>
    </source>
</evidence>
<organism evidence="1 2">
    <name type="scientific">Rubus argutus</name>
    <name type="common">Southern blackberry</name>
    <dbReference type="NCBI Taxonomy" id="59490"/>
    <lineage>
        <taxon>Eukaryota</taxon>
        <taxon>Viridiplantae</taxon>
        <taxon>Streptophyta</taxon>
        <taxon>Embryophyta</taxon>
        <taxon>Tracheophyta</taxon>
        <taxon>Spermatophyta</taxon>
        <taxon>Magnoliopsida</taxon>
        <taxon>eudicotyledons</taxon>
        <taxon>Gunneridae</taxon>
        <taxon>Pentapetalae</taxon>
        <taxon>rosids</taxon>
        <taxon>fabids</taxon>
        <taxon>Rosales</taxon>
        <taxon>Rosaceae</taxon>
        <taxon>Rosoideae</taxon>
        <taxon>Rosoideae incertae sedis</taxon>
        <taxon>Rubus</taxon>
    </lineage>
</organism>
<evidence type="ECO:0000313" key="1">
    <source>
        <dbReference type="EMBL" id="KAK9911624.1"/>
    </source>
</evidence>
<comment type="caution">
    <text evidence="1">The sequence shown here is derived from an EMBL/GenBank/DDBJ whole genome shotgun (WGS) entry which is preliminary data.</text>
</comment>
<dbReference type="EMBL" id="JBEDUW010000007">
    <property type="protein sequence ID" value="KAK9911624.1"/>
    <property type="molecule type" value="Genomic_DNA"/>
</dbReference>
<accession>A0AAW1VVX3</accession>